<dbReference type="PROSITE" id="PS50088">
    <property type="entry name" value="ANK_REPEAT"/>
    <property type="match status" value="3"/>
</dbReference>
<comment type="caution">
    <text evidence="9">The sequence shown here is derived from an EMBL/GenBank/DDBJ whole genome shotgun (WGS) entry which is preliminary data.</text>
</comment>
<evidence type="ECO:0000256" key="5">
    <source>
        <dbReference type="ARBA" id="ARBA00023043"/>
    </source>
</evidence>
<reference evidence="9 10" key="1">
    <citation type="submission" date="2023-03" db="EMBL/GenBank/DDBJ databases">
        <title>Genome insight into feeding habits of ladybird beetles.</title>
        <authorList>
            <person name="Li H.-S."/>
            <person name="Huang Y.-H."/>
            <person name="Pang H."/>
        </authorList>
    </citation>
    <scope>NUCLEOTIDE SEQUENCE [LARGE SCALE GENOMIC DNA]</scope>
    <source>
        <strain evidence="9">SYSU_2023b</strain>
        <tissue evidence="9">Whole body</tissue>
    </source>
</reference>
<dbReference type="InterPro" id="IPR036770">
    <property type="entry name" value="Ankyrin_rpt-contain_sf"/>
</dbReference>
<dbReference type="InterPro" id="IPR002110">
    <property type="entry name" value="Ankyrin_rpt"/>
</dbReference>
<evidence type="ECO:0000256" key="1">
    <source>
        <dbReference type="ARBA" id="ARBA00022723"/>
    </source>
</evidence>
<organism evidence="9 10">
    <name type="scientific">Henosepilachna vigintioctopunctata</name>
    <dbReference type="NCBI Taxonomy" id="420089"/>
    <lineage>
        <taxon>Eukaryota</taxon>
        <taxon>Metazoa</taxon>
        <taxon>Ecdysozoa</taxon>
        <taxon>Arthropoda</taxon>
        <taxon>Hexapoda</taxon>
        <taxon>Insecta</taxon>
        <taxon>Pterygota</taxon>
        <taxon>Neoptera</taxon>
        <taxon>Endopterygota</taxon>
        <taxon>Coleoptera</taxon>
        <taxon>Polyphaga</taxon>
        <taxon>Cucujiformia</taxon>
        <taxon>Coccinelloidea</taxon>
        <taxon>Coccinellidae</taxon>
        <taxon>Epilachninae</taxon>
        <taxon>Epilachnini</taxon>
        <taxon>Henosepilachna</taxon>
    </lineage>
</organism>
<evidence type="ECO:0000313" key="9">
    <source>
        <dbReference type="EMBL" id="KAK9891273.1"/>
    </source>
</evidence>
<feature type="repeat" description="ANK" evidence="6">
    <location>
        <begin position="160"/>
        <end position="192"/>
    </location>
</feature>
<dbReference type="InterPro" id="IPR017907">
    <property type="entry name" value="Znf_RING_CS"/>
</dbReference>
<dbReference type="SUPFAM" id="SSF48403">
    <property type="entry name" value="Ankyrin repeat"/>
    <property type="match status" value="1"/>
</dbReference>
<dbReference type="Gene3D" id="3.40.50.10190">
    <property type="entry name" value="BRCT domain"/>
    <property type="match status" value="2"/>
</dbReference>
<gene>
    <name evidence="9" type="ORF">WA026_013584</name>
</gene>
<evidence type="ECO:0000313" key="10">
    <source>
        <dbReference type="Proteomes" id="UP001431783"/>
    </source>
</evidence>
<name>A0AAW1VF70_9CUCU</name>
<dbReference type="PROSITE" id="PS50089">
    <property type="entry name" value="ZF_RING_2"/>
    <property type="match status" value="1"/>
</dbReference>
<proteinExistence type="predicted"/>
<dbReference type="EMBL" id="JARQZJ010000127">
    <property type="protein sequence ID" value="KAK9891273.1"/>
    <property type="molecule type" value="Genomic_DNA"/>
</dbReference>
<dbReference type="PANTHER" id="PTHR24171:SF8">
    <property type="entry name" value="BRCA1-ASSOCIATED RING DOMAIN PROTEIN 1"/>
    <property type="match status" value="1"/>
</dbReference>
<keyword evidence="4" id="KW-0862">Zinc</keyword>
<dbReference type="AlphaFoldDB" id="A0AAW1VF70"/>
<dbReference type="Pfam" id="PF12796">
    <property type="entry name" value="Ank_2"/>
    <property type="match status" value="1"/>
</dbReference>
<evidence type="ECO:0000256" key="6">
    <source>
        <dbReference type="PROSITE-ProRule" id="PRU00023"/>
    </source>
</evidence>
<accession>A0AAW1VF70</accession>
<keyword evidence="3 7" id="KW-0863">Zinc-finger</keyword>
<dbReference type="Gene3D" id="1.25.40.20">
    <property type="entry name" value="Ankyrin repeat-containing domain"/>
    <property type="match status" value="1"/>
</dbReference>
<sequence length="473" mass="54135">MDLEKYYNLLSKCEEELICFVCKKSCNSPVRLNKCGHYFCRKCVSVDKYNSTCPKCKEVYLRDDISSTHFFEKVQSSIQFFKENLDPLILYVKSVNEKKKVSHNNVSVNFPFAVKFADLKSFKRNSKGESKLHLACKRKSTSEVRQLIKNNVDINLKDYASWTPLHEAIQAEAVDVVTELLDKGALINSPGEFYITPLHKAVIIENPDLIKLLVEYGADKEAIDFYGRKPIDCTKRRDLLNVINNTEVKKNVEICVYLPNKVVAYCHSIDDEYKSKIASVKDVTVCHEFDMKKQVLTHLVIKKSHKVSLKILLSMISGLIIVPQEWINDYVKGEMNLPTEPLIENNSQLSAGIRKALVNRLMNKPKLFDGIKFFIDVAEETLNIYELLITKDFLRLLISVGGGEILCRAPAPRTIENFVNFPYHASSLSSVCGCTNIIVFHDKYPPMLQYKMKELQHKPATWLIDSVINFCLI</sequence>
<dbReference type="InterPro" id="IPR001841">
    <property type="entry name" value="Znf_RING"/>
</dbReference>
<feature type="repeat" description="ANK" evidence="6">
    <location>
        <begin position="127"/>
        <end position="159"/>
    </location>
</feature>
<dbReference type="Pfam" id="PF13445">
    <property type="entry name" value="zf-RING_UBOX"/>
    <property type="match status" value="1"/>
</dbReference>
<dbReference type="PROSITE" id="PS50297">
    <property type="entry name" value="ANK_REP_REGION"/>
    <property type="match status" value="3"/>
</dbReference>
<keyword evidence="2" id="KW-0677">Repeat</keyword>
<dbReference type="InterPro" id="IPR027370">
    <property type="entry name" value="Znf-RING_euk"/>
</dbReference>
<dbReference type="InterPro" id="IPR013083">
    <property type="entry name" value="Znf_RING/FYVE/PHD"/>
</dbReference>
<dbReference type="GO" id="GO:0070531">
    <property type="term" value="C:BRCA1-A complex"/>
    <property type="evidence" value="ECO:0007669"/>
    <property type="project" value="TreeGrafter"/>
</dbReference>
<dbReference type="PANTHER" id="PTHR24171">
    <property type="entry name" value="ANKYRIN REPEAT DOMAIN-CONTAINING PROTEIN 39-RELATED"/>
    <property type="match status" value="1"/>
</dbReference>
<dbReference type="SMART" id="SM00184">
    <property type="entry name" value="RING"/>
    <property type="match status" value="1"/>
</dbReference>
<evidence type="ECO:0000256" key="3">
    <source>
        <dbReference type="ARBA" id="ARBA00022771"/>
    </source>
</evidence>
<keyword evidence="5 6" id="KW-0040">ANK repeat</keyword>
<evidence type="ECO:0000256" key="4">
    <source>
        <dbReference type="ARBA" id="ARBA00022833"/>
    </source>
</evidence>
<dbReference type="Gene3D" id="3.30.40.10">
    <property type="entry name" value="Zinc/RING finger domain, C3HC4 (zinc finger)"/>
    <property type="match status" value="1"/>
</dbReference>
<keyword evidence="1" id="KW-0479">Metal-binding</keyword>
<protein>
    <recommendedName>
        <fullName evidence="8">RING-type domain-containing protein</fullName>
    </recommendedName>
</protein>
<dbReference type="SUPFAM" id="SSF57850">
    <property type="entry name" value="RING/U-box"/>
    <property type="match status" value="1"/>
</dbReference>
<evidence type="ECO:0000256" key="2">
    <source>
        <dbReference type="ARBA" id="ARBA00022737"/>
    </source>
</evidence>
<dbReference type="GO" id="GO:0008270">
    <property type="term" value="F:zinc ion binding"/>
    <property type="evidence" value="ECO:0007669"/>
    <property type="project" value="UniProtKB-KW"/>
</dbReference>
<keyword evidence="10" id="KW-1185">Reference proteome</keyword>
<dbReference type="Proteomes" id="UP001431783">
    <property type="component" value="Unassembled WGS sequence"/>
</dbReference>
<dbReference type="Pfam" id="PF00023">
    <property type="entry name" value="Ank"/>
    <property type="match status" value="1"/>
</dbReference>
<dbReference type="PROSITE" id="PS00518">
    <property type="entry name" value="ZF_RING_1"/>
    <property type="match status" value="1"/>
</dbReference>
<feature type="repeat" description="ANK" evidence="6">
    <location>
        <begin position="196"/>
        <end position="225"/>
    </location>
</feature>
<dbReference type="SMART" id="SM00248">
    <property type="entry name" value="ANK"/>
    <property type="match status" value="3"/>
</dbReference>
<dbReference type="GO" id="GO:0031436">
    <property type="term" value="C:BRCA1-BARD1 complex"/>
    <property type="evidence" value="ECO:0007669"/>
    <property type="project" value="TreeGrafter"/>
</dbReference>
<evidence type="ECO:0000259" key="8">
    <source>
        <dbReference type="PROSITE" id="PS50089"/>
    </source>
</evidence>
<evidence type="ECO:0000256" key="7">
    <source>
        <dbReference type="PROSITE-ProRule" id="PRU00175"/>
    </source>
</evidence>
<feature type="domain" description="RING-type" evidence="8">
    <location>
        <begin position="19"/>
        <end position="57"/>
    </location>
</feature>
<dbReference type="GO" id="GO:0085020">
    <property type="term" value="P:protein K6-linked ubiquitination"/>
    <property type="evidence" value="ECO:0007669"/>
    <property type="project" value="TreeGrafter"/>
</dbReference>
<dbReference type="InterPro" id="IPR036420">
    <property type="entry name" value="BRCT_dom_sf"/>
</dbReference>
<dbReference type="GO" id="GO:0004842">
    <property type="term" value="F:ubiquitin-protein transferase activity"/>
    <property type="evidence" value="ECO:0007669"/>
    <property type="project" value="TreeGrafter"/>
</dbReference>